<dbReference type="EMBL" id="VSZS01000057">
    <property type="protein sequence ID" value="TYR33972.1"/>
    <property type="molecule type" value="Genomic_DNA"/>
</dbReference>
<reference evidence="1 2" key="2">
    <citation type="submission" date="2019-09" db="EMBL/GenBank/DDBJ databases">
        <title>Mesorhizobium sp. MaA-C15 isolated from Microcystis aeruginosa.</title>
        <authorList>
            <person name="Jeong S.E."/>
            <person name="Jin H.M."/>
            <person name="Jeon C.O."/>
        </authorList>
    </citation>
    <scope>NUCLEOTIDE SEQUENCE [LARGE SCALE GENOMIC DNA]</scope>
    <source>
        <strain evidence="1 2">MaA-C15</strain>
    </source>
</reference>
<dbReference type="OrthoDB" id="9814719at2"/>
<sequence>MIGPQAAMLSDGRRLHLNHGPIDLIVEAFGDPMEVDAAYRQAKLRFDTVLIELVGELAELRRPACANPRSFTGATARRMEQAVCRMSGRFITPMAAVAGSVADEVLAAMTSGRRLDRSYANNGGDISFHLAPGMQMRAAVAGTGHGFADRVTIRFEDTVRGIATSGWRGRSHSLGIADAVTVLARDAASADAAATLIANAVDLPGHPAIKRMPANDLAPDSDLGSRMVTTAVSRLSATETADALEAGLLVAEEFVGRGLVLSAALFLNGEHRVAGTLPSDRNSTGRELAHA</sequence>
<dbReference type="PIRSF" id="PIRSF006421">
    <property type="entry name" value="UCP006421"/>
    <property type="match status" value="1"/>
</dbReference>
<protein>
    <submittedName>
        <fullName evidence="1">UPF0280 family protein</fullName>
    </submittedName>
</protein>
<evidence type="ECO:0000313" key="2">
    <source>
        <dbReference type="Proteomes" id="UP000323258"/>
    </source>
</evidence>
<reference evidence="1 2" key="1">
    <citation type="submission" date="2019-08" db="EMBL/GenBank/DDBJ databases">
        <authorList>
            <person name="Seo Y.L."/>
        </authorList>
    </citation>
    <scope>NUCLEOTIDE SEQUENCE [LARGE SCALE GENOMIC DNA]</scope>
    <source>
        <strain evidence="1 2">MaA-C15</strain>
    </source>
</reference>
<comment type="caution">
    <text evidence="1">The sequence shown here is derived from an EMBL/GenBank/DDBJ whole genome shotgun (WGS) entry which is preliminary data.</text>
</comment>
<dbReference type="InterPro" id="IPR007183">
    <property type="entry name" value="UPF0280"/>
</dbReference>
<name>A0A5D4H106_9HYPH</name>
<keyword evidence="2" id="KW-1185">Reference proteome</keyword>
<dbReference type="InterPro" id="IPR003374">
    <property type="entry name" value="ApbE-like_sf"/>
</dbReference>
<dbReference type="Gene3D" id="3.10.520.10">
    <property type="entry name" value="ApbE-like domains"/>
    <property type="match status" value="1"/>
</dbReference>
<gene>
    <name evidence="1" type="ORF">FY036_05615</name>
</gene>
<dbReference type="AlphaFoldDB" id="A0A5D4H106"/>
<dbReference type="RefSeq" id="WP_148913735.1">
    <property type="nucleotide sequence ID" value="NZ_VSZS01000057.1"/>
</dbReference>
<organism evidence="1 2">
    <name type="scientific">Neoaquamicrobium microcysteis</name>
    <dbReference type="NCBI Taxonomy" id="2682781"/>
    <lineage>
        <taxon>Bacteria</taxon>
        <taxon>Pseudomonadati</taxon>
        <taxon>Pseudomonadota</taxon>
        <taxon>Alphaproteobacteria</taxon>
        <taxon>Hyphomicrobiales</taxon>
        <taxon>Phyllobacteriaceae</taxon>
        <taxon>Neoaquamicrobium</taxon>
    </lineage>
</organism>
<dbReference type="SUPFAM" id="SSF143631">
    <property type="entry name" value="ApbE-like"/>
    <property type="match status" value="1"/>
</dbReference>
<dbReference type="Proteomes" id="UP000323258">
    <property type="component" value="Unassembled WGS sequence"/>
</dbReference>
<accession>A0A5D4H106</accession>
<proteinExistence type="predicted"/>
<dbReference type="NCBIfam" id="NF003322">
    <property type="entry name" value="PRK04334.1-2"/>
    <property type="match status" value="1"/>
</dbReference>
<evidence type="ECO:0000313" key="1">
    <source>
        <dbReference type="EMBL" id="TYR33972.1"/>
    </source>
</evidence>